<sequence>MAKSAPTLAALLQSLTPDEVRFIAQRDYGENAERHSQALASLIARSGRFEQGQEWYPYEVVELGAHTLVPGHAREFAICTLLVIAAVADGFDLSTPLADKFQDRADDYAKLPPQLQQAILEAYVGVGRQPPTSFRPAS</sequence>
<evidence type="ECO:0000313" key="1">
    <source>
        <dbReference type="EMBL" id="KFA03370.1"/>
    </source>
</evidence>
<dbReference type="EMBL" id="AKBN01000189">
    <property type="protein sequence ID" value="KFA03370.1"/>
    <property type="molecule type" value="Genomic_DNA"/>
</dbReference>
<name>A0A837B5F7_XANVA</name>
<proteinExistence type="predicted"/>
<comment type="caution">
    <text evidence="1">The sequence shown here is derived from an EMBL/GenBank/DDBJ whole genome shotgun (WGS) entry which is preliminary data.</text>
</comment>
<dbReference type="RefSeq" id="WP_010364897.1">
    <property type="nucleotide sequence ID" value="NZ_AKBN02000014.1"/>
</dbReference>
<organism evidence="1">
    <name type="scientific">Xanthomonas vasicola pv. vasculorum NCPPB 890</name>
    <dbReference type="NCBI Taxonomy" id="1184265"/>
    <lineage>
        <taxon>Bacteria</taxon>
        <taxon>Pseudomonadati</taxon>
        <taxon>Pseudomonadota</taxon>
        <taxon>Gammaproteobacteria</taxon>
        <taxon>Lysobacterales</taxon>
        <taxon>Lysobacteraceae</taxon>
        <taxon>Xanthomonas</taxon>
    </lineage>
</organism>
<reference evidence="1" key="1">
    <citation type="submission" date="2012-05" db="EMBL/GenBank/DDBJ databases">
        <authorList>
            <person name="Studholme D.J."/>
            <person name="Wasukira A."/>
            <person name="Grant M."/>
        </authorList>
    </citation>
    <scope>NUCLEOTIDE SEQUENCE [LARGE SCALE GENOMIC DNA]</scope>
    <source>
        <strain evidence="1">NCPPB 890</strain>
    </source>
</reference>
<accession>A0A837B5F7</accession>
<dbReference type="AlphaFoldDB" id="A0A837B5F7"/>
<protein>
    <submittedName>
        <fullName evidence="1">Uncharacterized protein</fullName>
    </submittedName>
</protein>
<gene>
    <name evidence="1" type="ORF">A11K_0103915</name>
</gene>